<feature type="compositionally biased region" description="Acidic residues" evidence="1">
    <location>
        <begin position="17"/>
        <end position="44"/>
    </location>
</feature>
<dbReference type="AlphaFoldDB" id="A0A8S4R388"/>
<evidence type="ECO:0000313" key="3">
    <source>
        <dbReference type="Proteomes" id="UP000838756"/>
    </source>
</evidence>
<sequence length="44" mass="5287">MARRRYTNKELLRYLENSEEEPFSGGSDEEYQPNDEDEQSEDTE</sequence>
<comment type="caution">
    <text evidence="2">The sequence shown here is derived from an EMBL/GenBank/DDBJ whole genome shotgun (WGS) entry which is preliminary data.</text>
</comment>
<feature type="region of interest" description="Disordered" evidence="1">
    <location>
        <begin position="1"/>
        <end position="44"/>
    </location>
</feature>
<dbReference type="OrthoDB" id="5876240at2759"/>
<evidence type="ECO:0000256" key="1">
    <source>
        <dbReference type="SAM" id="MobiDB-lite"/>
    </source>
</evidence>
<accession>A0A8S4R388</accession>
<reference evidence="2" key="1">
    <citation type="submission" date="2022-03" db="EMBL/GenBank/DDBJ databases">
        <authorList>
            <person name="Lindestad O."/>
        </authorList>
    </citation>
    <scope>NUCLEOTIDE SEQUENCE</scope>
</reference>
<feature type="non-terminal residue" evidence="2">
    <location>
        <position position="44"/>
    </location>
</feature>
<name>A0A8S4R388_9NEOP</name>
<organism evidence="2 3">
    <name type="scientific">Pararge aegeria aegeria</name>
    <dbReference type="NCBI Taxonomy" id="348720"/>
    <lineage>
        <taxon>Eukaryota</taxon>
        <taxon>Metazoa</taxon>
        <taxon>Ecdysozoa</taxon>
        <taxon>Arthropoda</taxon>
        <taxon>Hexapoda</taxon>
        <taxon>Insecta</taxon>
        <taxon>Pterygota</taxon>
        <taxon>Neoptera</taxon>
        <taxon>Endopterygota</taxon>
        <taxon>Lepidoptera</taxon>
        <taxon>Glossata</taxon>
        <taxon>Ditrysia</taxon>
        <taxon>Papilionoidea</taxon>
        <taxon>Nymphalidae</taxon>
        <taxon>Satyrinae</taxon>
        <taxon>Satyrini</taxon>
        <taxon>Parargina</taxon>
        <taxon>Pararge</taxon>
    </lineage>
</organism>
<dbReference type="EMBL" id="CAKXAJ010023851">
    <property type="protein sequence ID" value="CAH2228141.1"/>
    <property type="molecule type" value="Genomic_DNA"/>
</dbReference>
<gene>
    <name evidence="2" type="primary">jg6652</name>
    <name evidence="2" type="ORF">PAEG_LOCUS8235</name>
</gene>
<dbReference type="Proteomes" id="UP000838756">
    <property type="component" value="Unassembled WGS sequence"/>
</dbReference>
<proteinExistence type="predicted"/>
<protein>
    <submittedName>
        <fullName evidence="2">Jg6652 protein</fullName>
    </submittedName>
</protein>
<evidence type="ECO:0000313" key="2">
    <source>
        <dbReference type="EMBL" id="CAH2228141.1"/>
    </source>
</evidence>
<keyword evidence="3" id="KW-1185">Reference proteome</keyword>